<evidence type="ECO:0000313" key="1">
    <source>
        <dbReference type="EMBL" id="OGF74313.1"/>
    </source>
</evidence>
<dbReference type="AlphaFoldDB" id="A0A1F5WFA9"/>
<gene>
    <name evidence="1" type="ORF">A3J56_02345</name>
</gene>
<accession>A0A1F5WFA9</accession>
<dbReference type="STRING" id="1798338.A3J56_02345"/>
<organism evidence="1 2">
    <name type="scientific">Candidatus Giovannonibacteria bacterium RIFCSPHIGHO2_02_FULL_46_20</name>
    <dbReference type="NCBI Taxonomy" id="1798338"/>
    <lineage>
        <taxon>Bacteria</taxon>
        <taxon>Candidatus Giovannoniibacteriota</taxon>
    </lineage>
</organism>
<proteinExistence type="predicted"/>
<comment type="caution">
    <text evidence="1">The sequence shown here is derived from an EMBL/GenBank/DDBJ whole genome shotgun (WGS) entry which is preliminary data.</text>
</comment>
<sequence>MGGESINMQEEFKKFGISKGEEPVGVGAERLVFQHPYDTKKVVALEKLNKRDSIEARGEYYLTKIMHILFPENIPNIYSYYSKPSASIRQKVELGASHDVLRRSAKSMDAASSAEMFHAFDELNADPRVRNLKKEFDELNIRYDDNVVNFGINEKGQAQYIEPFHFNAIFYDQSSYNRKFGYDRERLRQAIEKLNNTHKQQQAMKFLWRLDVLAAEIKERADKSR</sequence>
<dbReference type="Proteomes" id="UP000178406">
    <property type="component" value="Unassembled WGS sequence"/>
</dbReference>
<dbReference type="EMBL" id="MFHQ01000025">
    <property type="protein sequence ID" value="OGF74313.1"/>
    <property type="molecule type" value="Genomic_DNA"/>
</dbReference>
<evidence type="ECO:0000313" key="2">
    <source>
        <dbReference type="Proteomes" id="UP000178406"/>
    </source>
</evidence>
<reference evidence="1 2" key="1">
    <citation type="journal article" date="2016" name="Nat. Commun.">
        <title>Thousands of microbial genomes shed light on interconnected biogeochemical processes in an aquifer system.</title>
        <authorList>
            <person name="Anantharaman K."/>
            <person name="Brown C.T."/>
            <person name="Hug L.A."/>
            <person name="Sharon I."/>
            <person name="Castelle C.J."/>
            <person name="Probst A.J."/>
            <person name="Thomas B.C."/>
            <person name="Singh A."/>
            <person name="Wilkins M.J."/>
            <person name="Karaoz U."/>
            <person name="Brodie E.L."/>
            <person name="Williams K.H."/>
            <person name="Hubbard S.S."/>
            <person name="Banfield J.F."/>
        </authorList>
    </citation>
    <scope>NUCLEOTIDE SEQUENCE [LARGE SCALE GENOMIC DNA]</scope>
</reference>
<protein>
    <submittedName>
        <fullName evidence="1">Uncharacterized protein</fullName>
    </submittedName>
</protein>
<name>A0A1F5WFA9_9BACT</name>